<evidence type="ECO:0000313" key="1">
    <source>
        <dbReference type="EMBL" id="KAF9045850.1"/>
    </source>
</evidence>
<comment type="caution">
    <text evidence="1">The sequence shown here is derived from an EMBL/GenBank/DDBJ whole genome shotgun (WGS) entry which is preliminary data.</text>
</comment>
<organism evidence="1 2">
    <name type="scientific">Rhodocollybia butyracea</name>
    <dbReference type="NCBI Taxonomy" id="206335"/>
    <lineage>
        <taxon>Eukaryota</taxon>
        <taxon>Fungi</taxon>
        <taxon>Dikarya</taxon>
        <taxon>Basidiomycota</taxon>
        <taxon>Agaricomycotina</taxon>
        <taxon>Agaricomycetes</taxon>
        <taxon>Agaricomycetidae</taxon>
        <taxon>Agaricales</taxon>
        <taxon>Marasmiineae</taxon>
        <taxon>Omphalotaceae</taxon>
        <taxon>Rhodocollybia</taxon>
    </lineage>
</organism>
<evidence type="ECO:0000313" key="2">
    <source>
        <dbReference type="Proteomes" id="UP000772434"/>
    </source>
</evidence>
<dbReference type="Proteomes" id="UP000772434">
    <property type="component" value="Unassembled WGS sequence"/>
</dbReference>
<proteinExistence type="predicted"/>
<dbReference type="EMBL" id="JADNRY010000513">
    <property type="protein sequence ID" value="KAF9045850.1"/>
    <property type="molecule type" value="Genomic_DNA"/>
</dbReference>
<sequence length="186" mass="21123">MTLPWPSSTQLLGGRILSTAYTDVLCGVIVYVDSVVSLDSKRESGMYLLSFVGISAHGDRYLQTLCVMRRSWVLGWALALRGSPARRSMRRPRTGGYRLSGLGEVYSEMNIFEPMGFVMSPPKIERHIHTKWQVKICRNPRGPERRKELILCADADSTHHMARDLRQQPANIVNDNDMFYIMMMAG</sequence>
<reference evidence="1" key="1">
    <citation type="submission" date="2020-11" db="EMBL/GenBank/DDBJ databases">
        <authorList>
            <consortium name="DOE Joint Genome Institute"/>
            <person name="Ahrendt S."/>
            <person name="Riley R."/>
            <person name="Andreopoulos W."/>
            <person name="Labutti K."/>
            <person name="Pangilinan J."/>
            <person name="Ruiz-Duenas F.J."/>
            <person name="Barrasa J.M."/>
            <person name="Sanchez-Garcia M."/>
            <person name="Camarero S."/>
            <person name="Miyauchi S."/>
            <person name="Serrano A."/>
            <person name="Linde D."/>
            <person name="Babiker R."/>
            <person name="Drula E."/>
            <person name="Ayuso-Fernandez I."/>
            <person name="Pacheco R."/>
            <person name="Padilla G."/>
            <person name="Ferreira P."/>
            <person name="Barriuso J."/>
            <person name="Kellner H."/>
            <person name="Castanera R."/>
            <person name="Alfaro M."/>
            <person name="Ramirez L."/>
            <person name="Pisabarro A.G."/>
            <person name="Kuo A."/>
            <person name="Tritt A."/>
            <person name="Lipzen A."/>
            <person name="He G."/>
            <person name="Yan M."/>
            <person name="Ng V."/>
            <person name="Cullen D."/>
            <person name="Martin F."/>
            <person name="Rosso M.-N."/>
            <person name="Henrissat B."/>
            <person name="Hibbett D."/>
            <person name="Martinez A.T."/>
            <person name="Grigoriev I.V."/>
        </authorList>
    </citation>
    <scope>NUCLEOTIDE SEQUENCE</scope>
    <source>
        <strain evidence="1">AH 40177</strain>
    </source>
</reference>
<protein>
    <submittedName>
        <fullName evidence="1">Uncharacterized protein</fullName>
    </submittedName>
</protein>
<gene>
    <name evidence="1" type="ORF">BDP27DRAFT_1346532</name>
</gene>
<keyword evidence="2" id="KW-1185">Reference proteome</keyword>
<name>A0A9P5P8F9_9AGAR</name>
<accession>A0A9P5P8F9</accession>
<dbReference type="AlphaFoldDB" id="A0A9P5P8F9"/>